<dbReference type="EMBL" id="JACEFI010000002">
    <property type="protein sequence ID" value="KAH0600791.1"/>
    <property type="molecule type" value="Genomic_DNA"/>
</dbReference>
<evidence type="ECO:0000313" key="3">
    <source>
        <dbReference type="Proteomes" id="UP000764110"/>
    </source>
</evidence>
<feature type="region of interest" description="Disordered" evidence="1">
    <location>
        <begin position="352"/>
        <end position="380"/>
    </location>
</feature>
<protein>
    <submittedName>
        <fullName evidence="2">Uncharacterized protein</fullName>
    </submittedName>
</protein>
<comment type="caution">
    <text evidence="2">The sequence shown here is derived from an EMBL/GenBank/DDBJ whole genome shotgun (WGS) entry which is preliminary data.</text>
</comment>
<dbReference type="Proteomes" id="UP000764110">
    <property type="component" value="Unassembled WGS sequence"/>
</dbReference>
<feature type="compositionally biased region" description="Polar residues" evidence="1">
    <location>
        <begin position="120"/>
        <end position="130"/>
    </location>
</feature>
<feature type="compositionally biased region" description="Low complexity" evidence="1">
    <location>
        <begin position="98"/>
        <end position="109"/>
    </location>
</feature>
<feature type="region of interest" description="Disordered" evidence="1">
    <location>
        <begin position="28"/>
        <end position="149"/>
    </location>
</feature>
<accession>A0A9P8MFQ3</accession>
<sequence>MNNPLGAPAHALLPVNVKSKQRAVGKALDETTCKNNHNNSTDTQQPSTTSAAPTVVQNHKKPYSSLPSFLSSPPSTTAGRDRDKSLRPNMHLHLDPASAGVTGESSSPSSRRHSLAVSTAGHSSRSSTDSAPGPFTSWRRAPTSVPAGAESAPLTAADAVVGLIAASCQAQRDLEALNTSSTLLKRPLGEVKSFKTTAQLLHKFLRRVEAGTLAHRERPGLMELDVLVAVLTASVLTVSELEARLEGLVMQAGELGVSVDDMVQRHSRSLAKDANRIAMLEFIMTQLLNVLHVQRGANSPRVIRSSSQDAARHRAQAGLAVMDMLQADAALAGRMQQLQDTAGGLGLVSPERRAEVASRPPPSYSVPSPGAGDQPPNYDQALEDDSVAIQPRDWSVYSGLNLMDIPALSSISLPLILGEIQDAYYYTEEYAHSVRDGLIALEEARNTQKSKALARVLGIEEAGSKDKDSAASDHGGLAHRLALKMARGKLLSRPH</sequence>
<name>A0A9P8MFQ3_9HYPO</name>
<feature type="compositionally biased region" description="Polar residues" evidence="1">
    <location>
        <begin position="33"/>
        <end position="57"/>
    </location>
</feature>
<proteinExistence type="predicted"/>
<feature type="compositionally biased region" description="Low complexity" evidence="1">
    <location>
        <begin position="63"/>
        <end position="75"/>
    </location>
</feature>
<keyword evidence="3" id="KW-1185">Reference proteome</keyword>
<reference evidence="2 3" key="1">
    <citation type="submission" date="2020-07" db="EMBL/GenBank/DDBJ databases">
        <title>Metarhizium humberi genome.</title>
        <authorList>
            <person name="Lysoe E."/>
        </authorList>
    </citation>
    <scope>NUCLEOTIDE SEQUENCE [LARGE SCALE GENOMIC DNA]</scope>
    <source>
        <strain evidence="2 3">ESALQ1638</strain>
    </source>
</reference>
<dbReference type="AlphaFoldDB" id="A0A9P8MFQ3"/>
<evidence type="ECO:0000313" key="2">
    <source>
        <dbReference type="EMBL" id="KAH0600791.1"/>
    </source>
</evidence>
<evidence type="ECO:0000256" key="1">
    <source>
        <dbReference type="SAM" id="MobiDB-lite"/>
    </source>
</evidence>
<gene>
    <name evidence="2" type="ORF">MHUMG1_01790</name>
</gene>
<organism evidence="2 3">
    <name type="scientific">Metarhizium humberi</name>
    <dbReference type="NCBI Taxonomy" id="2596975"/>
    <lineage>
        <taxon>Eukaryota</taxon>
        <taxon>Fungi</taxon>
        <taxon>Dikarya</taxon>
        <taxon>Ascomycota</taxon>
        <taxon>Pezizomycotina</taxon>
        <taxon>Sordariomycetes</taxon>
        <taxon>Hypocreomycetidae</taxon>
        <taxon>Hypocreales</taxon>
        <taxon>Clavicipitaceae</taxon>
        <taxon>Metarhizium</taxon>
    </lineage>
</organism>